<evidence type="ECO:0000256" key="4">
    <source>
        <dbReference type="ARBA" id="ARBA00022989"/>
    </source>
</evidence>
<evidence type="ECO:0000256" key="1">
    <source>
        <dbReference type="ARBA" id="ARBA00004141"/>
    </source>
</evidence>
<dbReference type="PANTHER" id="PTHR20855">
    <property type="entry name" value="ADIPOR/PROGESTIN RECEPTOR-RELATED"/>
    <property type="match status" value="1"/>
</dbReference>
<dbReference type="GO" id="GO:0038023">
    <property type="term" value="F:signaling receptor activity"/>
    <property type="evidence" value="ECO:0007669"/>
    <property type="project" value="TreeGrafter"/>
</dbReference>
<evidence type="ECO:0000313" key="6">
    <source>
        <dbReference type="EMBL" id="CAI8027906.1"/>
    </source>
</evidence>
<dbReference type="InterPro" id="IPR004254">
    <property type="entry name" value="AdipoR/HlyIII-related"/>
</dbReference>
<dbReference type="EMBL" id="CASHTH010002307">
    <property type="protein sequence ID" value="CAI8027906.1"/>
    <property type="molecule type" value="Genomic_DNA"/>
</dbReference>
<gene>
    <name evidence="6" type="ORF">GBAR_LOCUS15895</name>
</gene>
<evidence type="ECO:0000256" key="5">
    <source>
        <dbReference type="ARBA" id="ARBA00023136"/>
    </source>
</evidence>
<keyword evidence="6" id="KW-0675">Receptor</keyword>
<sequence>MKRLYKLRELPQHLQFNEFILTGYRPPSSFSDCLRSTLHLHNESFNIVSHCETLAILAMYSGTSDKGNLLATKSRSYPSPYVQCL</sequence>
<comment type="caution">
    <text evidence="6">The sequence shown here is derived from an EMBL/GenBank/DDBJ whole genome shotgun (WGS) entry which is preliminary data.</text>
</comment>
<accession>A0AA35SFZ7</accession>
<evidence type="ECO:0000256" key="3">
    <source>
        <dbReference type="ARBA" id="ARBA00022692"/>
    </source>
</evidence>
<protein>
    <submittedName>
        <fullName evidence="6">Progestin and adipoQ receptor family member 4</fullName>
    </submittedName>
</protein>
<evidence type="ECO:0000313" key="7">
    <source>
        <dbReference type="Proteomes" id="UP001174909"/>
    </source>
</evidence>
<keyword evidence="4" id="KW-1133">Transmembrane helix</keyword>
<dbReference type="Proteomes" id="UP001174909">
    <property type="component" value="Unassembled WGS sequence"/>
</dbReference>
<comment type="similarity">
    <text evidence="2">Belongs to the ADIPOR family.</text>
</comment>
<dbReference type="GO" id="GO:0016020">
    <property type="term" value="C:membrane"/>
    <property type="evidence" value="ECO:0007669"/>
    <property type="project" value="UniProtKB-SubCell"/>
</dbReference>
<keyword evidence="5" id="KW-0472">Membrane</keyword>
<proteinExistence type="inferred from homology"/>
<keyword evidence="7" id="KW-1185">Reference proteome</keyword>
<dbReference type="AlphaFoldDB" id="A0AA35SFZ7"/>
<reference evidence="6" key="1">
    <citation type="submission" date="2023-03" db="EMBL/GenBank/DDBJ databases">
        <authorList>
            <person name="Steffen K."/>
            <person name="Cardenas P."/>
        </authorList>
    </citation>
    <scope>NUCLEOTIDE SEQUENCE</scope>
</reference>
<evidence type="ECO:0000256" key="2">
    <source>
        <dbReference type="ARBA" id="ARBA00007018"/>
    </source>
</evidence>
<keyword evidence="3" id="KW-0812">Transmembrane</keyword>
<comment type="subcellular location">
    <subcellularLocation>
        <location evidence="1">Membrane</location>
        <topology evidence="1">Multi-pass membrane protein</topology>
    </subcellularLocation>
</comment>
<dbReference type="PANTHER" id="PTHR20855:SF52">
    <property type="entry name" value="ADIPONECTIN RECEPTOR PROTEIN"/>
    <property type="match status" value="1"/>
</dbReference>
<organism evidence="6 7">
    <name type="scientific">Geodia barretti</name>
    <name type="common">Barrett's horny sponge</name>
    <dbReference type="NCBI Taxonomy" id="519541"/>
    <lineage>
        <taxon>Eukaryota</taxon>
        <taxon>Metazoa</taxon>
        <taxon>Porifera</taxon>
        <taxon>Demospongiae</taxon>
        <taxon>Heteroscleromorpha</taxon>
        <taxon>Tetractinellida</taxon>
        <taxon>Astrophorina</taxon>
        <taxon>Geodiidae</taxon>
        <taxon>Geodia</taxon>
    </lineage>
</organism>
<name>A0AA35SFZ7_GEOBA</name>